<sequence>MTELKPGPMARARMEKLKASNGKEDNGMIAYVEEVLKNKFEEIEIQRKTSKMFSISSINKNYSKEQLGVENYLSVEEKSKTTIKSGSTSLRDKLIGKSLEELTCSFSMFLPFSPSSLFQTLNTQVSIRSLKIFIQLKPRESTLSKNTINELSWIIVQRGKVSNTRGVRTSKKVIYGKELTNIIDHQKTIRSTQGKN</sequence>
<evidence type="ECO:0000313" key="1">
    <source>
        <dbReference type="EMBL" id="KAI5649094.1"/>
    </source>
</evidence>
<dbReference type="EMBL" id="CM044708">
    <property type="protein sequence ID" value="KAI5649094.1"/>
    <property type="molecule type" value="Genomic_DNA"/>
</dbReference>
<keyword evidence="2" id="KW-1185">Reference proteome</keyword>
<proteinExistence type="predicted"/>
<evidence type="ECO:0000313" key="2">
    <source>
        <dbReference type="Proteomes" id="UP001060085"/>
    </source>
</evidence>
<reference evidence="2" key="1">
    <citation type="journal article" date="2023" name="Nat. Plants">
        <title>Single-cell RNA sequencing provides a high-resolution roadmap for understanding the multicellular compartmentation of specialized metabolism.</title>
        <authorList>
            <person name="Sun S."/>
            <person name="Shen X."/>
            <person name="Li Y."/>
            <person name="Li Y."/>
            <person name="Wang S."/>
            <person name="Li R."/>
            <person name="Zhang H."/>
            <person name="Shen G."/>
            <person name="Guo B."/>
            <person name="Wei J."/>
            <person name="Xu J."/>
            <person name="St-Pierre B."/>
            <person name="Chen S."/>
            <person name="Sun C."/>
        </authorList>
    </citation>
    <scope>NUCLEOTIDE SEQUENCE [LARGE SCALE GENOMIC DNA]</scope>
</reference>
<dbReference type="Proteomes" id="UP001060085">
    <property type="component" value="Linkage Group LG08"/>
</dbReference>
<name>A0ACB9ZPS5_CATRO</name>
<accession>A0ACB9ZPS5</accession>
<gene>
    <name evidence="1" type="ORF">M9H77_35099</name>
</gene>
<organism evidence="1 2">
    <name type="scientific">Catharanthus roseus</name>
    <name type="common">Madagascar periwinkle</name>
    <name type="synonym">Vinca rosea</name>
    <dbReference type="NCBI Taxonomy" id="4058"/>
    <lineage>
        <taxon>Eukaryota</taxon>
        <taxon>Viridiplantae</taxon>
        <taxon>Streptophyta</taxon>
        <taxon>Embryophyta</taxon>
        <taxon>Tracheophyta</taxon>
        <taxon>Spermatophyta</taxon>
        <taxon>Magnoliopsida</taxon>
        <taxon>eudicotyledons</taxon>
        <taxon>Gunneridae</taxon>
        <taxon>Pentapetalae</taxon>
        <taxon>asterids</taxon>
        <taxon>lamiids</taxon>
        <taxon>Gentianales</taxon>
        <taxon>Apocynaceae</taxon>
        <taxon>Rauvolfioideae</taxon>
        <taxon>Vinceae</taxon>
        <taxon>Catharanthinae</taxon>
        <taxon>Catharanthus</taxon>
    </lineage>
</organism>
<comment type="caution">
    <text evidence="1">The sequence shown here is derived from an EMBL/GenBank/DDBJ whole genome shotgun (WGS) entry which is preliminary data.</text>
</comment>
<protein>
    <submittedName>
        <fullName evidence="1">Uncharacterized protein</fullName>
    </submittedName>
</protein>